<dbReference type="AlphaFoldDB" id="A0A0Q0XJ02"/>
<dbReference type="PANTHER" id="PTHR36452:SF1">
    <property type="entry name" value="DUF2461 DOMAIN-CONTAINING PROTEIN"/>
    <property type="match status" value="1"/>
</dbReference>
<keyword evidence="2" id="KW-1185">Reference proteome</keyword>
<gene>
    <name evidence="1" type="ORF">AAY42_01490</name>
</gene>
<dbReference type="NCBIfam" id="TIGR02453">
    <property type="entry name" value="TIGR02453 family protein"/>
    <property type="match status" value="1"/>
</dbReference>
<dbReference type="EMBL" id="LCTZ01000002">
    <property type="protein sequence ID" value="KQC28709.1"/>
    <property type="molecule type" value="Genomic_DNA"/>
</dbReference>
<dbReference type="RefSeq" id="WP_055392242.1">
    <property type="nucleotide sequence ID" value="NZ_LCTZ01000002.1"/>
</dbReference>
<proteinExistence type="predicted"/>
<dbReference type="Proteomes" id="UP000050827">
    <property type="component" value="Unassembled WGS sequence"/>
</dbReference>
<sequence length="217" mass="25517">MNFQDLFTFLTELQQNNTKEWMDNNRKWYKSLRNDFILWLDDLDLTMAQLDDAYYPTPGKKGINRINNNLMFHPHKPIYKDHFGAGLDKAPNSADFYIEVGVKQCLLAGGFWRPDSKTLRSIREGIDYNGEELLEIIEKPSFKKLFGGLYEDERLISAPKGFTNDHPHIELLRNKTFAVELQLDKKEVLKENFKEKIKEVYMEMLPFLRYLNNAATV</sequence>
<organism evidence="1 2">
    <name type="scientific">Flagellimonas eckloniae</name>
    <dbReference type="NCBI Taxonomy" id="346185"/>
    <lineage>
        <taxon>Bacteria</taxon>
        <taxon>Pseudomonadati</taxon>
        <taxon>Bacteroidota</taxon>
        <taxon>Flavobacteriia</taxon>
        <taxon>Flavobacteriales</taxon>
        <taxon>Flavobacteriaceae</taxon>
        <taxon>Flagellimonas</taxon>
    </lineage>
</organism>
<protein>
    <recommendedName>
        <fullName evidence="3">TIGR02453 family protein</fullName>
    </recommendedName>
</protein>
<dbReference type="PATRIC" id="fig|1547436.3.peg.312"/>
<comment type="caution">
    <text evidence="1">The sequence shown here is derived from an EMBL/GenBank/DDBJ whole genome shotgun (WGS) entry which is preliminary data.</text>
</comment>
<evidence type="ECO:0000313" key="2">
    <source>
        <dbReference type="Proteomes" id="UP000050827"/>
    </source>
</evidence>
<evidence type="ECO:0000313" key="1">
    <source>
        <dbReference type="EMBL" id="KQC28709.1"/>
    </source>
</evidence>
<reference evidence="1 2" key="1">
    <citation type="submission" date="2015-04" db="EMBL/GenBank/DDBJ databases">
        <title>Complete genome of flavobacterium.</title>
        <authorList>
            <person name="Kwon Y.M."/>
            <person name="Kim S.-J."/>
        </authorList>
    </citation>
    <scope>NUCLEOTIDE SEQUENCE [LARGE SCALE GENOMIC DNA]</scope>
    <source>
        <strain evidence="1 2">DK169</strain>
    </source>
</reference>
<dbReference type="PANTHER" id="PTHR36452">
    <property type="entry name" value="CHROMOSOME 12, WHOLE GENOME SHOTGUN SEQUENCE"/>
    <property type="match status" value="1"/>
</dbReference>
<dbReference type="PIRSF" id="PIRSF028451">
    <property type="entry name" value="UCP028451"/>
    <property type="match status" value="1"/>
</dbReference>
<evidence type="ECO:0008006" key="3">
    <source>
        <dbReference type="Google" id="ProtNLM"/>
    </source>
</evidence>
<dbReference type="InterPro" id="IPR015996">
    <property type="entry name" value="UCP028451"/>
</dbReference>
<name>A0A0Q0XJ02_9FLAO</name>
<accession>A0A0Q0XJ02</accession>
<dbReference type="OrthoDB" id="9794241at2"/>
<dbReference type="InterPro" id="IPR012808">
    <property type="entry name" value="CHP02453"/>
</dbReference>
<dbReference type="Pfam" id="PF09365">
    <property type="entry name" value="DUF2461"/>
    <property type="match status" value="1"/>
</dbReference>
<dbReference type="STRING" id="346185.AAY42_01490"/>